<dbReference type="STRING" id="1122252.SAMN05660443_1198"/>
<keyword evidence="3" id="KW-1185">Reference proteome</keyword>
<dbReference type="Proteomes" id="UP000199058">
    <property type="component" value="Unassembled WGS sequence"/>
</dbReference>
<evidence type="ECO:0000313" key="2">
    <source>
        <dbReference type="EMBL" id="SFC02585.1"/>
    </source>
</evidence>
<gene>
    <name evidence="2" type="ORF">SAMN05660443_1198</name>
</gene>
<keyword evidence="1" id="KW-0472">Membrane</keyword>
<evidence type="ECO:0008006" key="4">
    <source>
        <dbReference type="Google" id="ProtNLM"/>
    </source>
</evidence>
<protein>
    <recommendedName>
        <fullName evidence="4">Toxin CptA</fullName>
    </recommendedName>
</protein>
<name>A0A1I1FTF7_9GAMM</name>
<sequence>MQKKAISVSLRVSKLGRGCWLLVAVLFSIALFLQPWSFLTWGLLPIMLGFLLRWQNDFGSKRPVSLDWEAGRLWMTTRQGELLEVSLPALWTSYCWLAFQVKGRPWGLKSWLLWPDMLSAADRQQLRVLVRSFSQVTSGPV</sequence>
<proteinExistence type="predicted"/>
<keyword evidence="1" id="KW-0812">Transmembrane</keyword>
<reference evidence="2 3" key="1">
    <citation type="submission" date="2016-10" db="EMBL/GenBank/DDBJ databases">
        <authorList>
            <person name="de Groot N.N."/>
        </authorList>
    </citation>
    <scope>NUCLEOTIDE SEQUENCE [LARGE SCALE GENOMIC DNA]</scope>
    <source>
        <strain evidence="2 3">DSM 18438</strain>
    </source>
</reference>
<evidence type="ECO:0000313" key="3">
    <source>
        <dbReference type="Proteomes" id="UP000199058"/>
    </source>
</evidence>
<organism evidence="2 3">
    <name type="scientific">Marinospirillum celere</name>
    <dbReference type="NCBI Taxonomy" id="1122252"/>
    <lineage>
        <taxon>Bacteria</taxon>
        <taxon>Pseudomonadati</taxon>
        <taxon>Pseudomonadota</taxon>
        <taxon>Gammaproteobacteria</taxon>
        <taxon>Oceanospirillales</taxon>
        <taxon>Oceanospirillaceae</taxon>
        <taxon>Marinospirillum</taxon>
    </lineage>
</organism>
<accession>A0A1I1FTF7</accession>
<evidence type="ECO:0000256" key="1">
    <source>
        <dbReference type="SAM" id="Phobius"/>
    </source>
</evidence>
<dbReference type="EMBL" id="FOLH01000002">
    <property type="protein sequence ID" value="SFC02585.1"/>
    <property type="molecule type" value="Genomic_DNA"/>
</dbReference>
<keyword evidence="1" id="KW-1133">Transmembrane helix</keyword>
<feature type="transmembrane region" description="Helical" evidence="1">
    <location>
        <begin position="12"/>
        <end position="32"/>
    </location>
</feature>
<dbReference type="AlphaFoldDB" id="A0A1I1FTF7"/>